<evidence type="ECO:0000259" key="3">
    <source>
        <dbReference type="Pfam" id="PF01551"/>
    </source>
</evidence>
<evidence type="ECO:0000313" key="4">
    <source>
        <dbReference type="EMBL" id="AKO54398.1"/>
    </source>
</evidence>
<feature type="domain" description="M23ase beta-sheet core" evidence="3">
    <location>
        <begin position="251"/>
        <end position="343"/>
    </location>
</feature>
<dbReference type="Proteomes" id="UP000036406">
    <property type="component" value="Chromosome"/>
</dbReference>
<keyword evidence="5" id="KW-1185">Reference proteome</keyword>
<dbReference type="FunFam" id="2.70.70.10:FF:000003">
    <property type="entry name" value="Murein hydrolase activator EnvC"/>
    <property type="match status" value="1"/>
</dbReference>
<reference evidence="4 5" key="1">
    <citation type="submission" date="2015-05" db="EMBL/GenBank/DDBJ databases">
        <title>Complete genome of Marinobacter psychrophilus strain 20041T isolated from sea-ice of the Canadian Basin.</title>
        <authorList>
            <person name="Song L."/>
            <person name="Ren L."/>
            <person name="Yu Y."/>
            <person name="Wang X."/>
        </authorList>
    </citation>
    <scope>NUCLEOTIDE SEQUENCE [LARGE SCALE GENOMIC DNA]</scope>
    <source>
        <strain evidence="4 5">20041</strain>
    </source>
</reference>
<name>A0A0H4I9E6_9GAMM</name>
<dbReference type="KEGG" id="mpq:ABA45_15290"/>
<dbReference type="GO" id="GO:0004222">
    <property type="term" value="F:metalloendopeptidase activity"/>
    <property type="evidence" value="ECO:0007669"/>
    <property type="project" value="TreeGrafter"/>
</dbReference>
<organism evidence="4 5">
    <name type="scientific">Marinobacter psychrophilus</name>
    <dbReference type="NCBI Taxonomy" id="330734"/>
    <lineage>
        <taxon>Bacteria</taxon>
        <taxon>Pseudomonadati</taxon>
        <taxon>Pseudomonadota</taxon>
        <taxon>Gammaproteobacteria</taxon>
        <taxon>Pseudomonadales</taxon>
        <taxon>Marinobacteraceae</taxon>
        <taxon>Marinobacter</taxon>
    </lineage>
</organism>
<dbReference type="SUPFAM" id="SSF51261">
    <property type="entry name" value="Duplicated hybrid motif"/>
    <property type="match status" value="1"/>
</dbReference>
<dbReference type="EMBL" id="CP011494">
    <property type="protein sequence ID" value="AKO54398.1"/>
    <property type="molecule type" value="Genomic_DNA"/>
</dbReference>
<dbReference type="Pfam" id="PF01551">
    <property type="entry name" value="Peptidase_M23"/>
    <property type="match status" value="1"/>
</dbReference>
<dbReference type="STRING" id="330734.ABA45_15290"/>
<feature type="coiled-coil region" evidence="1">
    <location>
        <begin position="15"/>
        <end position="84"/>
    </location>
</feature>
<proteinExistence type="predicted"/>
<dbReference type="PANTHER" id="PTHR21666:SF270">
    <property type="entry name" value="MUREIN HYDROLASE ACTIVATOR ENVC"/>
    <property type="match status" value="1"/>
</dbReference>
<feature type="coiled-coil region" evidence="1">
    <location>
        <begin position="124"/>
        <end position="168"/>
    </location>
</feature>
<gene>
    <name evidence="4" type="ORF">ABA45_15290</name>
</gene>
<dbReference type="PATRIC" id="fig|330734.3.peg.3218"/>
<protein>
    <submittedName>
        <fullName evidence="4">Peptidase M23</fullName>
    </submittedName>
</protein>
<keyword evidence="1" id="KW-0175">Coiled coil</keyword>
<feature type="region of interest" description="Disordered" evidence="2">
    <location>
        <begin position="337"/>
        <end position="357"/>
    </location>
</feature>
<dbReference type="InterPro" id="IPR050570">
    <property type="entry name" value="Cell_wall_metabolism_enzyme"/>
</dbReference>
<sequence length="357" mass="40030">MEKLKKQIGAINQWLTKAEKDRSQLQQQLTGLERSISDLTREARNLKQQAANQQTQLAELDTRQQQLTLVLNSQREQLKKLLRQAWMEGDASALKVLFNETDPNNIARTLTYYEYLGNYTVDQVQAFQASLAELNQTRTQMQNTRARLATTEADVEQRQQELAQTRKQREQTLASLNADIGQRRSERDGLAADQKRLEALLKEVQQVITSIPAPNPNQPFATLRKKMPWPAAGTVVSSFGETYADGKLRRNGLLMHTDTSAEVRAIHYGRVVFANFLRGFGLLTIIDHGDGYMTLYGHASSLYTTTGDWVDAGEAIAQAGQTGGTDKTALYFEIRHNGKPDNPSRWLAGQPAKPGKS</sequence>
<dbReference type="AlphaFoldDB" id="A0A0H4I9E6"/>
<dbReference type="PANTHER" id="PTHR21666">
    <property type="entry name" value="PEPTIDASE-RELATED"/>
    <property type="match status" value="1"/>
</dbReference>
<evidence type="ECO:0000313" key="5">
    <source>
        <dbReference type="Proteomes" id="UP000036406"/>
    </source>
</evidence>
<dbReference type="Gene3D" id="2.70.70.10">
    <property type="entry name" value="Glucose Permease (Domain IIA)"/>
    <property type="match status" value="1"/>
</dbReference>
<dbReference type="Gene3D" id="6.10.250.3150">
    <property type="match status" value="1"/>
</dbReference>
<dbReference type="CDD" id="cd12797">
    <property type="entry name" value="M23_peptidase"/>
    <property type="match status" value="1"/>
</dbReference>
<evidence type="ECO:0000256" key="1">
    <source>
        <dbReference type="SAM" id="Coils"/>
    </source>
</evidence>
<dbReference type="InterPro" id="IPR011055">
    <property type="entry name" value="Dup_hybrid_motif"/>
</dbReference>
<accession>A0A0H4I9E6</accession>
<evidence type="ECO:0000256" key="2">
    <source>
        <dbReference type="SAM" id="MobiDB-lite"/>
    </source>
</evidence>
<dbReference type="InterPro" id="IPR016047">
    <property type="entry name" value="M23ase_b-sheet_dom"/>
</dbReference>